<keyword evidence="2" id="KW-0067">ATP-binding</keyword>
<name>A0ABW3Y8D0_9ACTN</name>
<dbReference type="Gene3D" id="3.40.50.300">
    <property type="entry name" value="P-loop containing nucleotide triphosphate hydrolases"/>
    <property type="match status" value="1"/>
</dbReference>
<dbReference type="RefSeq" id="WP_377567110.1">
    <property type="nucleotide sequence ID" value="NZ_JBHTMP010000004.1"/>
</dbReference>
<evidence type="ECO:0000256" key="2">
    <source>
        <dbReference type="ARBA" id="ARBA00022840"/>
    </source>
</evidence>
<reference evidence="5" key="1">
    <citation type="journal article" date="2019" name="Int. J. Syst. Evol. Microbiol.">
        <title>The Global Catalogue of Microorganisms (GCM) 10K type strain sequencing project: providing services to taxonomists for standard genome sequencing and annotation.</title>
        <authorList>
            <consortium name="The Broad Institute Genomics Platform"/>
            <consortium name="The Broad Institute Genome Sequencing Center for Infectious Disease"/>
            <person name="Wu L."/>
            <person name="Ma J."/>
        </authorList>
    </citation>
    <scope>NUCLEOTIDE SEQUENCE [LARGE SCALE GENOMIC DNA]</scope>
    <source>
        <strain evidence="5">JCM 31037</strain>
    </source>
</reference>
<accession>A0ABW3Y8D0</accession>
<keyword evidence="5" id="KW-1185">Reference proteome</keyword>
<sequence length="307" mass="31418">MTEPGTSWRRPAVRSRGVARIGPVAGDREVGASAASTGVGGETGPGRPRQPGIGRLGRERALSATVLGFTGPPRVVAFVSGKGGVGTTSTAAAVAATLAVLVPGTVALADVHSGAASLAQRLGGVPGTDATTFATGTVDPARAAGVAVVDGTPWDTPLLRPALVRLVMDLREDHRYTLLDIGDDASDVGHAALARADRVVVVTTGAADAVAATVRTLDRLRGIDPDRAETATVVVVGARRFGRREGTGRPILPVARERIVMVPWDPALRDGALIDLERLRRSSRAAYLPVAAPVSADQPQSGDPARG</sequence>
<feature type="region of interest" description="Disordered" evidence="3">
    <location>
        <begin position="1"/>
        <end position="54"/>
    </location>
</feature>
<dbReference type="EMBL" id="JBHTMP010000004">
    <property type="protein sequence ID" value="MFD1320275.1"/>
    <property type="molecule type" value="Genomic_DNA"/>
</dbReference>
<evidence type="ECO:0000256" key="3">
    <source>
        <dbReference type="SAM" id="MobiDB-lite"/>
    </source>
</evidence>
<dbReference type="Proteomes" id="UP001597260">
    <property type="component" value="Unassembled WGS sequence"/>
</dbReference>
<dbReference type="SUPFAM" id="SSF52540">
    <property type="entry name" value="P-loop containing nucleoside triphosphate hydrolases"/>
    <property type="match status" value="1"/>
</dbReference>
<dbReference type="InterPro" id="IPR027417">
    <property type="entry name" value="P-loop_NTPase"/>
</dbReference>
<evidence type="ECO:0000313" key="4">
    <source>
        <dbReference type="EMBL" id="MFD1320275.1"/>
    </source>
</evidence>
<comment type="caution">
    <text evidence="4">The sequence shown here is derived from an EMBL/GenBank/DDBJ whole genome shotgun (WGS) entry which is preliminary data.</text>
</comment>
<evidence type="ECO:0000256" key="1">
    <source>
        <dbReference type="ARBA" id="ARBA00022741"/>
    </source>
</evidence>
<dbReference type="PANTHER" id="PTHR43384">
    <property type="entry name" value="SEPTUM SITE-DETERMINING PROTEIN MIND HOMOLOG, CHLOROPLASTIC-RELATED"/>
    <property type="match status" value="1"/>
</dbReference>
<dbReference type="PANTHER" id="PTHR43384:SF6">
    <property type="entry name" value="SEPTUM SITE-DETERMINING PROTEIN MIND HOMOLOG, CHLOROPLASTIC"/>
    <property type="match status" value="1"/>
</dbReference>
<proteinExistence type="predicted"/>
<organism evidence="4 5">
    <name type="scientific">Micromonospora sonneratiae</name>
    <dbReference type="NCBI Taxonomy" id="1184706"/>
    <lineage>
        <taxon>Bacteria</taxon>
        <taxon>Bacillati</taxon>
        <taxon>Actinomycetota</taxon>
        <taxon>Actinomycetes</taxon>
        <taxon>Micromonosporales</taxon>
        <taxon>Micromonosporaceae</taxon>
        <taxon>Micromonospora</taxon>
    </lineage>
</organism>
<evidence type="ECO:0000313" key="5">
    <source>
        <dbReference type="Proteomes" id="UP001597260"/>
    </source>
</evidence>
<gene>
    <name evidence="4" type="ORF">ACFQ4H_04130</name>
</gene>
<dbReference type="InterPro" id="IPR050625">
    <property type="entry name" value="ParA/MinD_ATPase"/>
</dbReference>
<keyword evidence="1" id="KW-0547">Nucleotide-binding</keyword>
<protein>
    <submittedName>
        <fullName evidence="4">MinD/ParA family protein</fullName>
    </submittedName>
</protein>